<dbReference type="InterPro" id="IPR027417">
    <property type="entry name" value="P-loop_NTPase"/>
</dbReference>
<dbReference type="PANTHER" id="PTHR43790:SF4">
    <property type="entry name" value="GUANOSINE IMPORT ATP-BINDING PROTEIN NUPO"/>
    <property type="match status" value="1"/>
</dbReference>
<dbReference type="PROSITE" id="PS50893">
    <property type="entry name" value="ABC_TRANSPORTER_2"/>
    <property type="match status" value="2"/>
</dbReference>
<dbReference type="Pfam" id="PF00005">
    <property type="entry name" value="ABC_tran"/>
    <property type="match status" value="2"/>
</dbReference>
<evidence type="ECO:0000313" key="5">
    <source>
        <dbReference type="Proteomes" id="UP000267246"/>
    </source>
</evidence>
<evidence type="ECO:0000256" key="2">
    <source>
        <dbReference type="ARBA" id="ARBA00022840"/>
    </source>
</evidence>
<evidence type="ECO:0000259" key="3">
    <source>
        <dbReference type="PROSITE" id="PS50893"/>
    </source>
</evidence>
<keyword evidence="5" id="KW-1185">Reference proteome</keyword>
<dbReference type="SUPFAM" id="SSF52540">
    <property type="entry name" value="P-loop containing nucleoside triphosphate hydrolases"/>
    <property type="match status" value="2"/>
</dbReference>
<dbReference type="GO" id="GO:0005524">
    <property type="term" value="F:ATP binding"/>
    <property type="evidence" value="ECO:0007669"/>
    <property type="project" value="UniProtKB-KW"/>
</dbReference>
<dbReference type="OrthoDB" id="9771863at2"/>
<comment type="caution">
    <text evidence="4">The sequence shown here is derived from an EMBL/GenBank/DDBJ whole genome shotgun (WGS) entry which is preliminary data.</text>
</comment>
<dbReference type="InterPro" id="IPR003593">
    <property type="entry name" value="AAA+_ATPase"/>
</dbReference>
<organism evidence="4 5">
    <name type="scientific">Metamycoplasma subdolum</name>
    <dbReference type="NCBI Taxonomy" id="92407"/>
    <lineage>
        <taxon>Bacteria</taxon>
        <taxon>Bacillati</taxon>
        <taxon>Mycoplasmatota</taxon>
        <taxon>Mycoplasmoidales</taxon>
        <taxon>Metamycoplasmataceae</taxon>
        <taxon>Metamycoplasma</taxon>
    </lineage>
</organism>
<dbReference type="Gene3D" id="3.40.50.300">
    <property type="entry name" value="P-loop containing nucleotide triphosphate hydrolases"/>
    <property type="match status" value="2"/>
</dbReference>
<feature type="domain" description="ABC transporter" evidence="3">
    <location>
        <begin position="259"/>
        <end position="510"/>
    </location>
</feature>
<dbReference type="EMBL" id="REFI01000013">
    <property type="protein sequence ID" value="RMA77407.1"/>
    <property type="molecule type" value="Genomic_DNA"/>
</dbReference>
<dbReference type="RefSeq" id="WP_121941033.1">
    <property type="nucleotide sequence ID" value="NZ_CP137846.1"/>
</dbReference>
<dbReference type="SMART" id="SM00382">
    <property type="entry name" value="AAA"/>
    <property type="match status" value="1"/>
</dbReference>
<dbReference type="GO" id="GO:0016887">
    <property type="term" value="F:ATP hydrolysis activity"/>
    <property type="evidence" value="ECO:0007669"/>
    <property type="project" value="InterPro"/>
</dbReference>
<gene>
    <name evidence="4" type="ORF">JN00_0600</name>
</gene>
<sequence>MDKNAVEFLNVTKDFGTLRANDDISFAVKKGSIHALIGENGAGKSTLTSILFGLYQPTKGTIKINEQEIIVKDPNQANTLGIGMVHQHFKLVNVYTNLENIVLGAEFEKNMMIDLKTARLKVKAIQDLYNLHFDLNELSGKASVATQQKVEIMKMLYRDAQILIFDEPTAVLTDQEIQGLLKTMKIFKENGKTIIFISHKLHEVKDVADEATVLRKGKVIGTYDVANTSIEFLAEAMVGQKVVLPTNLVSDVSKNDVVLSFENVSTSTKLAKPLHDVSFNLHKGEVLAFAGVEGNGQETLEYVLWGLLKPVKGHIWLHNNEDGSKTDITGWSVADKNKKAKINVVPGDRHKHGLILDFNIQDNSIIRLLNYKQYAPFGIINNKEKRRLFLDIKNNFDVRGTKDGSSFARSLSGGNQQKAIVGREMSTEHDILVIVQPTRGLDVGAIQLIHSKIIEEKKAGKAIILISYELDEVLALADTIAVLNGGKVLSIKQASNYNRPEIGLLMAASVDKQSEESHKKKKLLVRIKEWFANRKKRRKEETSDVSDSN</sequence>
<dbReference type="CDD" id="cd03215">
    <property type="entry name" value="ABC_Carb_Monos_II"/>
    <property type="match status" value="1"/>
</dbReference>
<name>A0A3L9ZYF5_9BACT</name>
<feature type="domain" description="ABC transporter" evidence="3">
    <location>
        <begin position="6"/>
        <end position="241"/>
    </location>
</feature>
<dbReference type="InterPro" id="IPR050107">
    <property type="entry name" value="ABC_carbohydrate_import_ATPase"/>
</dbReference>
<evidence type="ECO:0000313" key="4">
    <source>
        <dbReference type="EMBL" id="RMA77407.1"/>
    </source>
</evidence>
<dbReference type="PANTHER" id="PTHR43790">
    <property type="entry name" value="CARBOHYDRATE TRANSPORT ATP-BINDING PROTEIN MG119-RELATED"/>
    <property type="match status" value="1"/>
</dbReference>
<proteinExistence type="predicted"/>
<keyword evidence="2 4" id="KW-0067">ATP-binding</keyword>
<dbReference type="Proteomes" id="UP000267246">
    <property type="component" value="Unassembled WGS sequence"/>
</dbReference>
<evidence type="ECO:0000256" key="1">
    <source>
        <dbReference type="ARBA" id="ARBA00022741"/>
    </source>
</evidence>
<dbReference type="InterPro" id="IPR003439">
    <property type="entry name" value="ABC_transporter-like_ATP-bd"/>
</dbReference>
<accession>A0A3L9ZYF5</accession>
<protein>
    <submittedName>
        <fullName evidence="4">Simple sugar transport system ATP-binding protein</fullName>
    </submittedName>
</protein>
<dbReference type="AlphaFoldDB" id="A0A3L9ZYF5"/>
<dbReference type="InterPro" id="IPR017871">
    <property type="entry name" value="ABC_transporter-like_CS"/>
</dbReference>
<dbReference type="PROSITE" id="PS00211">
    <property type="entry name" value="ABC_TRANSPORTER_1"/>
    <property type="match status" value="1"/>
</dbReference>
<keyword evidence="4" id="KW-0762">Sugar transport</keyword>
<dbReference type="CDD" id="cd03216">
    <property type="entry name" value="ABC_Carb_Monos_I"/>
    <property type="match status" value="1"/>
</dbReference>
<reference evidence="4 5" key="1">
    <citation type="submission" date="2018-10" db="EMBL/GenBank/DDBJ databases">
        <title>Genomic Encyclopedia of Archaeal and Bacterial Type Strains, Phase II (KMG-II): from individual species to whole genera.</title>
        <authorList>
            <person name="Goeker M."/>
        </authorList>
    </citation>
    <scope>NUCLEOTIDE SEQUENCE [LARGE SCALE GENOMIC DNA]</scope>
    <source>
        <strain evidence="4 5">ATCC 29870</strain>
    </source>
</reference>
<keyword evidence="4" id="KW-0813">Transport</keyword>
<keyword evidence="1" id="KW-0547">Nucleotide-binding</keyword>